<dbReference type="SUPFAM" id="SSF143422">
    <property type="entry name" value="Transposase IS200-like"/>
    <property type="match status" value="1"/>
</dbReference>
<dbReference type="PANTHER" id="PTHR33360:SF2">
    <property type="entry name" value="TRANSPOSASE FOR INSERTION SEQUENCE ELEMENT IS200"/>
    <property type="match status" value="1"/>
</dbReference>
<comment type="caution">
    <text evidence="2">The sequence shown here is derived from an EMBL/GenBank/DDBJ whole genome shotgun (WGS) entry which is preliminary data.</text>
</comment>
<dbReference type="Gene3D" id="3.30.70.1290">
    <property type="entry name" value="Transposase IS200-like"/>
    <property type="match status" value="1"/>
</dbReference>
<protein>
    <submittedName>
        <fullName evidence="2">IS200/IS605 family transposase</fullName>
    </submittedName>
</protein>
<dbReference type="InterPro" id="IPR002686">
    <property type="entry name" value="Transposase_17"/>
</dbReference>
<dbReference type="GO" id="GO:0004803">
    <property type="term" value="F:transposase activity"/>
    <property type="evidence" value="ECO:0007669"/>
    <property type="project" value="InterPro"/>
</dbReference>
<evidence type="ECO:0000313" key="3">
    <source>
        <dbReference type="Proteomes" id="UP000230405"/>
    </source>
</evidence>
<accession>A0A2M7VG22</accession>
<dbReference type="EMBL" id="PFPO01000017">
    <property type="protein sequence ID" value="PIZ99653.1"/>
    <property type="molecule type" value="Genomic_DNA"/>
</dbReference>
<evidence type="ECO:0000259" key="1">
    <source>
        <dbReference type="SMART" id="SM01321"/>
    </source>
</evidence>
<gene>
    <name evidence="2" type="ORF">COX77_00940</name>
</gene>
<evidence type="ECO:0000313" key="2">
    <source>
        <dbReference type="EMBL" id="PIZ99653.1"/>
    </source>
</evidence>
<sequence length="122" mass="14294">LKYRKEIFNKGTFEYFRIKLQEIRKYYPVVEILKVNHDKDHVHFLLSNPPTMSVGRVVNIIKSNTGKKIREKFPFLKEVYYASSGIWSDGYFVSTVGINEEMVRKYVENQGREDSGQAKLGL</sequence>
<dbReference type="GO" id="GO:0006313">
    <property type="term" value="P:DNA transposition"/>
    <property type="evidence" value="ECO:0007669"/>
    <property type="project" value="InterPro"/>
</dbReference>
<name>A0A2M7VG22_9BACT</name>
<dbReference type="NCBIfam" id="NF033573">
    <property type="entry name" value="transpos_IS200"/>
    <property type="match status" value="1"/>
</dbReference>
<dbReference type="SMART" id="SM01321">
    <property type="entry name" value="Y1_Tnp"/>
    <property type="match status" value="1"/>
</dbReference>
<dbReference type="Pfam" id="PF01797">
    <property type="entry name" value="Y1_Tnp"/>
    <property type="match status" value="1"/>
</dbReference>
<feature type="non-terminal residue" evidence="2">
    <location>
        <position position="1"/>
    </location>
</feature>
<reference evidence="3" key="1">
    <citation type="submission" date="2017-09" db="EMBL/GenBank/DDBJ databases">
        <title>Depth-based differentiation of microbial function through sediment-hosted aquifers and enrichment of novel symbionts in the deep terrestrial subsurface.</title>
        <authorList>
            <person name="Probst A.J."/>
            <person name="Ladd B."/>
            <person name="Jarett J.K."/>
            <person name="Geller-Mcgrath D.E."/>
            <person name="Sieber C.M.K."/>
            <person name="Emerson J.B."/>
            <person name="Anantharaman K."/>
            <person name="Thomas B.C."/>
            <person name="Malmstrom R."/>
            <person name="Stieglmeier M."/>
            <person name="Klingl A."/>
            <person name="Woyke T."/>
            <person name="Ryan C.M."/>
            <person name="Banfield J.F."/>
        </authorList>
    </citation>
    <scope>NUCLEOTIDE SEQUENCE [LARGE SCALE GENOMIC DNA]</scope>
</reference>
<dbReference type="GO" id="GO:0003677">
    <property type="term" value="F:DNA binding"/>
    <property type="evidence" value="ECO:0007669"/>
    <property type="project" value="InterPro"/>
</dbReference>
<dbReference type="PANTHER" id="PTHR33360">
    <property type="entry name" value="TRANSPOSASE FOR INSERTION SEQUENCE ELEMENT IS200"/>
    <property type="match status" value="1"/>
</dbReference>
<dbReference type="AlphaFoldDB" id="A0A2M7VG22"/>
<dbReference type="InterPro" id="IPR036515">
    <property type="entry name" value="Transposase_17_sf"/>
</dbReference>
<feature type="domain" description="Transposase IS200-like" evidence="1">
    <location>
        <begin position="1"/>
        <end position="110"/>
    </location>
</feature>
<organism evidence="2 3">
    <name type="scientific">Candidatus Komeilibacteria bacterium CG_4_10_14_0_2_um_filter_37_10</name>
    <dbReference type="NCBI Taxonomy" id="1974470"/>
    <lineage>
        <taxon>Bacteria</taxon>
        <taxon>Candidatus Komeiliibacteriota</taxon>
    </lineage>
</organism>
<proteinExistence type="predicted"/>
<dbReference type="Proteomes" id="UP000230405">
    <property type="component" value="Unassembled WGS sequence"/>
</dbReference>